<organism evidence="2 3">
    <name type="scientific">Dactylococcopsis salina (strain PCC 8305)</name>
    <name type="common">Myxobactron salinum</name>
    <dbReference type="NCBI Taxonomy" id="13035"/>
    <lineage>
        <taxon>Bacteria</taxon>
        <taxon>Bacillati</taxon>
        <taxon>Cyanobacteriota</taxon>
        <taxon>Cyanophyceae</taxon>
        <taxon>Nodosilineales</taxon>
        <taxon>Cymatolegaceae</taxon>
        <taxon>Dactylococcopsis</taxon>
    </lineage>
</organism>
<dbReference type="HOGENOM" id="CLU_1568146_0_0_3"/>
<evidence type="ECO:0000313" key="3">
    <source>
        <dbReference type="Proteomes" id="UP000010482"/>
    </source>
</evidence>
<sequence>MLKKIVLSVGAIGLLSLINLPTKAQPVVSNQNLENQKQTQREYSDEELKALVSDFVKIIPDLQTIVIESNEKIASIISEEGLTQERFYEILRSPDSEIETTAEEQQKFNSIKTKIVPIQQEALFKMYQVVNEEKKMTIGEMEAIVSQIQNDTELQEELRKMIIEVIVEEN</sequence>
<evidence type="ECO:0000313" key="2">
    <source>
        <dbReference type="EMBL" id="AFZ51821.1"/>
    </source>
</evidence>
<dbReference type="KEGG" id="dsl:Dacsa_3314"/>
<accession>K9YXZ9</accession>
<evidence type="ECO:0008006" key="4">
    <source>
        <dbReference type="Google" id="ProtNLM"/>
    </source>
</evidence>
<keyword evidence="3" id="KW-1185">Reference proteome</keyword>
<dbReference type="OrthoDB" id="530963at2"/>
<evidence type="ECO:0000256" key="1">
    <source>
        <dbReference type="SAM" id="SignalP"/>
    </source>
</evidence>
<name>K9YXZ9_DACS8</name>
<dbReference type="STRING" id="13035.Dacsa_3314"/>
<keyword evidence="1" id="KW-0732">Signal</keyword>
<feature type="chain" id="PRO_5003938514" description="DUF4168 domain-containing protein" evidence="1">
    <location>
        <begin position="25"/>
        <end position="170"/>
    </location>
</feature>
<protein>
    <recommendedName>
        <fullName evidence="4">DUF4168 domain-containing protein</fullName>
    </recommendedName>
</protein>
<dbReference type="EMBL" id="CP003944">
    <property type="protein sequence ID" value="AFZ51821.1"/>
    <property type="molecule type" value="Genomic_DNA"/>
</dbReference>
<dbReference type="RefSeq" id="WP_015230797.1">
    <property type="nucleotide sequence ID" value="NC_019780.1"/>
</dbReference>
<dbReference type="AlphaFoldDB" id="K9YXZ9"/>
<feature type="signal peptide" evidence="1">
    <location>
        <begin position="1"/>
        <end position="24"/>
    </location>
</feature>
<dbReference type="Proteomes" id="UP000010482">
    <property type="component" value="Chromosome"/>
</dbReference>
<reference evidence="2" key="1">
    <citation type="submission" date="2012-04" db="EMBL/GenBank/DDBJ databases">
        <title>Finished genome of Dactylococcopsis salina PCC 8305.</title>
        <authorList>
            <consortium name="US DOE Joint Genome Institute"/>
            <person name="Gugger M."/>
            <person name="Coursin T."/>
            <person name="Rippka R."/>
            <person name="Tandeau De Marsac N."/>
            <person name="Huntemann M."/>
            <person name="Wei C.-L."/>
            <person name="Han J."/>
            <person name="Detter J.C."/>
            <person name="Han C."/>
            <person name="Tapia R."/>
            <person name="Daligault H."/>
            <person name="Chen A."/>
            <person name="Krypides N."/>
            <person name="Mavromatis K."/>
            <person name="Markowitz V."/>
            <person name="Szeto E."/>
            <person name="Ivanova N."/>
            <person name="Ovchinnikova G."/>
            <person name="Pagani I."/>
            <person name="Pati A."/>
            <person name="Goodwin L."/>
            <person name="Peters L."/>
            <person name="Pitluck S."/>
            <person name="Woyke T."/>
            <person name="Kerfeld C."/>
        </authorList>
    </citation>
    <scope>NUCLEOTIDE SEQUENCE [LARGE SCALE GENOMIC DNA]</scope>
    <source>
        <strain evidence="2">PCC 8305</strain>
    </source>
</reference>
<gene>
    <name evidence="2" type="ORF">Dacsa_3314</name>
</gene>
<proteinExistence type="predicted"/>